<dbReference type="PRINTS" id="PR00502">
    <property type="entry name" value="NUDIXFAMILY"/>
</dbReference>
<feature type="domain" description="Nudix hydrolase" evidence="6">
    <location>
        <begin position="5"/>
        <end position="152"/>
    </location>
</feature>
<dbReference type="InterPro" id="IPR020476">
    <property type="entry name" value="Nudix_hydrolase"/>
</dbReference>
<dbReference type="InterPro" id="IPR015797">
    <property type="entry name" value="NUDIX_hydrolase-like_dom_sf"/>
</dbReference>
<dbReference type="Proteomes" id="UP001431313">
    <property type="component" value="Unassembled WGS sequence"/>
</dbReference>
<evidence type="ECO:0000259" key="6">
    <source>
        <dbReference type="PROSITE" id="PS51462"/>
    </source>
</evidence>
<evidence type="ECO:0000313" key="8">
    <source>
        <dbReference type="Proteomes" id="UP001431313"/>
    </source>
</evidence>
<proteinExistence type="inferred from homology"/>
<dbReference type="SUPFAM" id="SSF55811">
    <property type="entry name" value="Nudix"/>
    <property type="match status" value="1"/>
</dbReference>
<dbReference type="PANTHER" id="PTHR43046:SF12">
    <property type="entry name" value="GDP-MANNOSE MANNOSYL HYDROLASE"/>
    <property type="match status" value="1"/>
</dbReference>
<dbReference type="PANTHER" id="PTHR43046">
    <property type="entry name" value="GDP-MANNOSE MANNOSYL HYDROLASE"/>
    <property type="match status" value="1"/>
</dbReference>
<comment type="caution">
    <text evidence="7">The sequence shown here is derived from an EMBL/GenBank/DDBJ whole genome shotgun (WGS) entry which is preliminary data.</text>
</comment>
<protein>
    <submittedName>
        <fullName evidence="7">NUDIX domain-containing protein</fullName>
    </submittedName>
</protein>
<keyword evidence="4" id="KW-0460">Magnesium</keyword>
<accession>A0ABT2CEG3</accession>
<dbReference type="PROSITE" id="PS51462">
    <property type="entry name" value="NUDIX"/>
    <property type="match status" value="1"/>
</dbReference>
<evidence type="ECO:0000313" key="7">
    <source>
        <dbReference type="EMBL" id="MCS0635801.1"/>
    </source>
</evidence>
<dbReference type="RefSeq" id="WP_258786690.1">
    <property type="nucleotide sequence ID" value="NZ_JANUGQ010000005.1"/>
</dbReference>
<organism evidence="7 8">
    <name type="scientific">Streptomyces pyxinae</name>
    <dbReference type="NCBI Taxonomy" id="2970734"/>
    <lineage>
        <taxon>Bacteria</taxon>
        <taxon>Bacillati</taxon>
        <taxon>Actinomycetota</taxon>
        <taxon>Actinomycetes</taxon>
        <taxon>Kitasatosporales</taxon>
        <taxon>Streptomycetaceae</taxon>
        <taxon>Streptomyces</taxon>
    </lineage>
</organism>
<comment type="cofactor">
    <cofactor evidence="1">
        <name>Mg(2+)</name>
        <dbReference type="ChEBI" id="CHEBI:18420"/>
    </cofactor>
</comment>
<evidence type="ECO:0000256" key="1">
    <source>
        <dbReference type="ARBA" id="ARBA00001946"/>
    </source>
</evidence>
<keyword evidence="3 5" id="KW-0378">Hydrolase</keyword>
<evidence type="ECO:0000256" key="3">
    <source>
        <dbReference type="ARBA" id="ARBA00022801"/>
    </source>
</evidence>
<comment type="similarity">
    <text evidence="2 5">Belongs to the Nudix hydrolase family.</text>
</comment>
<sequence length="166" mass="17987">MTSLRLRYSVRALVLDGADHRLLLCRFVLRQETGTRALWAAPGGGVEPGETPLAALRRELREEVGLTVAGEPPHVWHQEVADATIAPGHDGVVNDYYLVRTASFTPCAELSAAELAAENIAGTRWWPAREIADYRGPDLFSPRDLGTPLLALLAGGTPDRPVTLGR</sequence>
<evidence type="ECO:0000256" key="4">
    <source>
        <dbReference type="ARBA" id="ARBA00022842"/>
    </source>
</evidence>
<dbReference type="PROSITE" id="PS00893">
    <property type="entry name" value="NUDIX_BOX"/>
    <property type="match status" value="1"/>
</dbReference>
<gene>
    <name evidence="7" type="ORF">NX801_09005</name>
</gene>
<reference evidence="7" key="1">
    <citation type="submission" date="2022-08" db="EMBL/GenBank/DDBJ databases">
        <authorList>
            <person name="Somphong A."/>
            <person name="Phongsopitanun W."/>
        </authorList>
    </citation>
    <scope>NUCLEOTIDE SEQUENCE</scope>
    <source>
        <strain evidence="7">LP05-1</strain>
    </source>
</reference>
<dbReference type="InterPro" id="IPR000086">
    <property type="entry name" value="NUDIX_hydrolase_dom"/>
</dbReference>
<name>A0ABT2CEG3_9ACTN</name>
<dbReference type="Pfam" id="PF00293">
    <property type="entry name" value="NUDIX"/>
    <property type="match status" value="1"/>
</dbReference>
<dbReference type="InterPro" id="IPR020084">
    <property type="entry name" value="NUDIX_hydrolase_CS"/>
</dbReference>
<evidence type="ECO:0000256" key="5">
    <source>
        <dbReference type="RuleBase" id="RU003476"/>
    </source>
</evidence>
<dbReference type="EMBL" id="JANUGQ010000005">
    <property type="protein sequence ID" value="MCS0635801.1"/>
    <property type="molecule type" value="Genomic_DNA"/>
</dbReference>
<keyword evidence="8" id="KW-1185">Reference proteome</keyword>
<evidence type="ECO:0000256" key="2">
    <source>
        <dbReference type="ARBA" id="ARBA00005582"/>
    </source>
</evidence>
<dbReference type="Gene3D" id="3.90.79.10">
    <property type="entry name" value="Nucleoside Triphosphate Pyrophosphohydrolase"/>
    <property type="match status" value="1"/>
</dbReference>